<dbReference type="InterPro" id="IPR013078">
    <property type="entry name" value="His_Pase_superF_clade-1"/>
</dbReference>
<evidence type="ECO:0000313" key="1">
    <source>
        <dbReference type="EMBL" id="SNR28875.1"/>
    </source>
</evidence>
<name>A0A238V360_9PSEU</name>
<sequence length="209" mass="22527">MKLKLVRHAESTANVRKAINTRLPGPPLSDVGRQQADELAARLRSEPVVAVYSSLATRAQQTATPVAAAHGVDLQVIDGVHEVFVGQLEDRTDREGVEAYAQVFLPWIQGELHHTMPGGESGIEVRDRFVAAISEVRAKHEEEDPDGTVVMVSHGGVMRLGVELLADNVPRSGRVSGLIANTGAVVLEAHRDGRWRCVAWDGVDLSGHG</sequence>
<dbReference type="OrthoDB" id="9793115at2"/>
<dbReference type="InterPro" id="IPR050275">
    <property type="entry name" value="PGM_Phosphatase"/>
</dbReference>
<protein>
    <submittedName>
        <fullName evidence="1">Probable phosphoglycerate mutase</fullName>
    </submittedName>
</protein>
<dbReference type="Pfam" id="PF00300">
    <property type="entry name" value="His_Phos_1"/>
    <property type="match status" value="1"/>
</dbReference>
<keyword evidence="2" id="KW-1185">Reference proteome</keyword>
<gene>
    <name evidence="1" type="ORF">SAMN06265360_101275</name>
</gene>
<organism evidence="1 2">
    <name type="scientific">Haloechinothrix alba</name>
    <dbReference type="NCBI Taxonomy" id="664784"/>
    <lineage>
        <taxon>Bacteria</taxon>
        <taxon>Bacillati</taxon>
        <taxon>Actinomycetota</taxon>
        <taxon>Actinomycetes</taxon>
        <taxon>Pseudonocardiales</taxon>
        <taxon>Pseudonocardiaceae</taxon>
        <taxon>Haloechinothrix</taxon>
    </lineage>
</organism>
<dbReference type="SUPFAM" id="SSF53254">
    <property type="entry name" value="Phosphoglycerate mutase-like"/>
    <property type="match status" value="1"/>
</dbReference>
<dbReference type="CDD" id="cd07067">
    <property type="entry name" value="HP_PGM_like"/>
    <property type="match status" value="1"/>
</dbReference>
<dbReference type="PANTHER" id="PTHR48100">
    <property type="entry name" value="BROAD-SPECIFICITY PHOSPHATASE YOR283W-RELATED"/>
    <property type="match status" value="1"/>
</dbReference>
<dbReference type="Proteomes" id="UP000198348">
    <property type="component" value="Unassembled WGS sequence"/>
</dbReference>
<dbReference type="Gene3D" id="3.40.50.1240">
    <property type="entry name" value="Phosphoglycerate mutase-like"/>
    <property type="match status" value="1"/>
</dbReference>
<evidence type="ECO:0000313" key="2">
    <source>
        <dbReference type="Proteomes" id="UP000198348"/>
    </source>
</evidence>
<dbReference type="PANTHER" id="PTHR48100:SF58">
    <property type="entry name" value="PE-PGRS FAMILY PROTEIN PE_PGRS11"/>
    <property type="match status" value="1"/>
</dbReference>
<reference evidence="1 2" key="1">
    <citation type="submission" date="2017-06" db="EMBL/GenBank/DDBJ databases">
        <authorList>
            <person name="Kim H.J."/>
            <person name="Triplett B.A."/>
        </authorList>
    </citation>
    <scope>NUCLEOTIDE SEQUENCE [LARGE SCALE GENOMIC DNA]</scope>
    <source>
        <strain evidence="1 2">DSM 45207</strain>
    </source>
</reference>
<dbReference type="SMART" id="SM00855">
    <property type="entry name" value="PGAM"/>
    <property type="match status" value="1"/>
</dbReference>
<dbReference type="InterPro" id="IPR029033">
    <property type="entry name" value="His_PPase_superfam"/>
</dbReference>
<dbReference type="GO" id="GO:0005737">
    <property type="term" value="C:cytoplasm"/>
    <property type="evidence" value="ECO:0007669"/>
    <property type="project" value="TreeGrafter"/>
</dbReference>
<dbReference type="AlphaFoldDB" id="A0A238V360"/>
<dbReference type="GO" id="GO:0016791">
    <property type="term" value="F:phosphatase activity"/>
    <property type="evidence" value="ECO:0007669"/>
    <property type="project" value="TreeGrafter"/>
</dbReference>
<proteinExistence type="predicted"/>
<accession>A0A238V360</accession>
<dbReference type="RefSeq" id="WP_089299593.1">
    <property type="nucleotide sequence ID" value="NZ_FZNW01000001.1"/>
</dbReference>
<dbReference type="EMBL" id="FZNW01000001">
    <property type="protein sequence ID" value="SNR28875.1"/>
    <property type="molecule type" value="Genomic_DNA"/>
</dbReference>